<dbReference type="Pfam" id="PF00561">
    <property type="entry name" value="Abhydrolase_1"/>
    <property type="match status" value="1"/>
</dbReference>
<evidence type="ECO:0000313" key="5">
    <source>
        <dbReference type="Proteomes" id="UP001501523"/>
    </source>
</evidence>
<dbReference type="InterPro" id="IPR050266">
    <property type="entry name" value="AB_hydrolase_sf"/>
</dbReference>
<dbReference type="Gene3D" id="3.40.50.1820">
    <property type="entry name" value="alpha/beta hydrolase"/>
    <property type="match status" value="1"/>
</dbReference>
<dbReference type="PRINTS" id="PR00111">
    <property type="entry name" value="ABHYDROLASE"/>
</dbReference>
<evidence type="ECO:0000256" key="2">
    <source>
        <dbReference type="ARBA" id="ARBA00022801"/>
    </source>
</evidence>
<comment type="similarity">
    <text evidence="1">Belongs to the AB hydrolase superfamily.</text>
</comment>
<gene>
    <name evidence="4" type="ORF">GCM10009105_16190</name>
</gene>
<dbReference type="PANTHER" id="PTHR43798">
    <property type="entry name" value="MONOACYLGLYCEROL LIPASE"/>
    <property type="match status" value="1"/>
</dbReference>
<evidence type="ECO:0000256" key="1">
    <source>
        <dbReference type="ARBA" id="ARBA00008645"/>
    </source>
</evidence>
<feature type="domain" description="AB hydrolase-1" evidence="3">
    <location>
        <begin position="28"/>
        <end position="162"/>
    </location>
</feature>
<evidence type="ECO:0000259" key="3">
    <source>
        <dbReference type="Pfam" id="PF00561"/>
    </source>
</evidence>
<evidence type="ECO:0000313" key="4">
    <source>
        <dbReference type="EMBL" id="GAA0713043.1"/>
    </source>
</evidence>
<keyword evidence="2 4" id="KW-0378">Hydrolase</keyword>
<comment type="caution">
    <text evidence="4">The sequence shown here is derived from an EMBL/GenBank/DDBJ whole genome shotgun (WGS) entry which is preliminary data.</text>
</comment>
<organism evidence="4 5">
    <name type="scientific">Dokdonella soli</name>
    <dbReference type="NCBI Taxonomy" id="529810"/>
    <lineage>
        <taxon>Bacteria</taxon>
        <taxon>Pseudomonadati</taxon>
        <taxon>Pseudomonadota</taxon>
        <taxon>Gammaproteobacteria</taxon>
        <taxon>Lysobacterales</taxon>
        <taxon>Rhodanobacteraceae</taxon>
        <taxon>Dokdonella</taxon>
    </lineage>
</organism>
<name>A0ABN1IGP3_9GAMM</name>
<reference evidence="4 5" key="1">
    <citation type="journal article" date="2019" name="Int. J. Syst. Evol. Microbiol.">
        <title>The Global Catalogue of Microorganisms (GCM) 10K type strain sequencing project: providing services to taxonomists for standard genome sequencing and annotation.</title>
        <authorList>
            <consortium name="The Broad Institute Genomics Platform"/>
            <consortium name="The Broad Institute Genome Sequencing Center for Infectious Disease"/>
            <person name="Wu L."/>
            <person name="Ma J."/>
        </authorList>
    </citation>
    <scope>NUCLEOTIDE SEQUENCE [LARGE SCALE GENOMIC DNA]</scope>
    <source>
        <strain evidence="4 5">JCM 15421</strain>
    </source>
</reference>
<dbReference type="EMBL" id="BAAAEU010000006">
    <property type="protein sequence ID" value="GAA0713043.1"/>
    <property type="molecule type" value="Genomic_DNA"/>
</dbReference>
<dbReference type="SUPFAM" id="SSF53474">
    <property type="entry name" value="alpha/beta-Hydrolases"/>
    <property type="match status" value="1"/>
</dbReference>
<proteinExistence type="inferred from homology"/>
<dbReference type="RefSeq" id="WP_343789232.1">
    <property type="nucleotide sequence ID" value="NZ_BAAAEU010000006.1"/>
</dbReference>
<keyword evidence="5" id="KW-1185">Reference proteome</keyword>
<sequence>MQAIAEELSIELPQATLAAKRWGDPSLPPLLALHGWLDNAGSFDFLAPRLARDWQVVALDLRGHGRSSHIATGAWYHYVDYFDELRAVLDHFGWARADLLGHSLGGTLASLFAALYPERVGDLLLIEALGPLTTTFDDALPQLRRALDQHAAFAARRPLRVFPALDEAIGARVTSNDLSEPAARAIVERGVNTVEGGFVWSSDPRLTLASPQRYTEAQVLAMLAGIRARTLLVLADPATSYLPSAMMDARAAQVADIRVVRLPGHHHLHMEEAAAVADAINAFRTR</sequence>
<accession>A0ABN1IGP3</accession>
<dbReference type="InterPro" id="IPR000073">
    <property type="entry name" value="AB_hydrolase_1"/>
</dbReference>
<dbReference type="GO" id="GO:0016787">
    <property type="term" value="F:hydrolase activity"/>
    <property type="evidence" value="ECO:0007669"/>
    <property type="project" value="UniProtKB-KW"/>
</dbReference>
<dbReference type="Proteomes" id="UP001501523">
    <property type="component" value="Unassembled WGS sequence"/>
</dbReference>
<dbReference type="InterPro" id="IPR029058">
    <property type="entry name" value="AB_hydrolase_fold"/>
</dbReference>
<protein>
    <submittedName>
        <fullName evidence="4">Alpha/beta hydrolase</fullName>
    </submittedName>
</protein>
<dbReference type="PANTHER" id="PTHR43798:SF14">
    <property type="entry name" value="SERINE HYDROLASE-LIKE PROTEIN DDB_G0286239"/>
    <property type="match status" value="1"/>
</dbReference>